<feature type="domain" description="FHA" evidence="2">
    <location>
        <begin position="26"/>
        <end position="79"/>
    </location>
</feature>
<accession>A0A844G6R3</accession>
<dbReference type="PROSITE" id="PS50006">
    <property type="entry name" value="FHA_DOMAIN"/>
    <property type="match status" value="1"/>
</dbReference>
<evidence type="ECO:0000256" key="1">
    <source>
        <dbReference type="SAM" id="Phobius"/>
    </source>
</evidence>
<keyword evidence="4" id="KW-1185">Reference proteome</keyword>
<dbReference type="Gene3D" id="2.60.200.20">
    <property type="match status" value="1"/>
</dbReference>
<dbReference type="InterPro" id="IPR008984">
    <property type="entry name" value="SMAD_FHA_dom_sf"/>
</dbReference>
<dbReference type="CDD" id="cd00060">
    <property type="entry name" value="FHA"/>
    <property type="match status" value="1"/>
</dbReference>
<dbReference type="Proteomes" id="UP000435649">
    <property type="component" value="Unassembled WGS sequence"/>
</dbReference>
<keyword evidence="1" id="KW-0812">Transmembrane</keyword>
<dbReference type="InterPro" id="IPR000253">
    <property type="entry name" value="FHA_dom"/>
</dbReference>
<name>A0A844G6R3_9BACT</name>
<reference evidence="3 4" key="1">
    <citation type="submission" date="2019-08" db="EMBL/GenBank/DDBJ databases">
        <title>In-depth cultivation of the pig gut microbiome towards novel bacterial diversity and tailored functional studies.</title>
        <authorList>
            <person name="Wylensek D."/>
            <person name="Hitch T.C.A."/>
            <person name="Clavel T."/>
        </authorList>
    </citation>
    <scope>NUCLEOTIDE SEQUENCE [LARGE SCALE GENOMIC DNA]</scope>
    <source>
        <strain evidence="3 4">BBE-744-WT-12</strain>
    </source>
</reference>
<comment type="caution">
    <text evidence="3">The sequence shown here is derived from an EMBL/GenBank/DDBJ whole genome shotgun (WGS) entry which is preliminary data.</text>
</comment>
<dbReference type="AlphaFoldDB" id="A0A844G6R3"/>
<protein>
    <submittedName>
        <fullName evidence="3">FHA domain-containing protein</fullName>
    </submittedName>
</protein>
<keyword evidence="1" id="KW-1133">Transmembrane helix</keyword>
<proteinExistence type="predicted"/>
<organism evidence="3 4">
    <name type="scientific">Victivallis lenta</name>
    <dbReference type="NCBI Taxonomy" id="2606640"/>
    <lineage>
        <taxon>Bacteria</taxon>
        <taxon>Pseudomonadati</taxon>
        <taxon>Lentisphaerota</taxon>
        <taxon>Lentisphaeria</taxon>
        <taxon>Victivallales</taxon>
        <taxon>Victivallaceae</taxon>
        <taxon>Victivallis</taxon>
    </lineage>
</organism>
<dbReference type="SMART" id="SM00240">
    <property type="entry name" value="FHA"/>
    <property type="match status" value="1"/>
</dbReference>
<gene>
    <name evidence="3" type="ORF">FYJ85_14550</name>
</gene>
<dbReference type="InterPro" id="IPR050923">
    <property type="entry name" value="Cell_Proc_Reg/RNA_Proc"/>
</dbReference>
<dbReference type="SUPFAM" id="SSF49879">
    <property type="entry name" value="SMAD/FHA domain"/>
    <property type="match status" value="1"/>
</dbReference>
<dbReference type="RefSeq" id="WP_106054656.1">
    <property type="nucleotide sequence ID" value="NZ_CALXOB010000019.1"/>
</dbReference>
<sequence>MADNPKLTVLYEKLRGKVFELNKDQMSIGRRDGNDIVIKDASLSGHHADILRVERDGKTVYILRDNDSTNGTRINNLPITEQELKNSDIILFGGVEVLFDSNDGAETQVGSTTVTIDISQLDSNTSTVPRMSSLDPFAGTVDKKNVMFQRLMLGVYVLLAVGILGVIGFLIYYIMNM</sequence>
<evidence type="ECO:0000259" key="2">
    <source>
        <dbReference type="PROSITE" id="PS50006"/>
    </source>
</evidence>
<dbReference type="Pfam" id="PF00498">
    <property type="entry name" value="FHA"/>
    <property type="match status" value="1"/>
</dbReference>
<evidence type="ECO:0000313" key="4">
    <source>
        <dbReference type="Proteomes" id="UP000435649"/>
    </source>
</evidence>
<keyword evidence="1" id="KW-0472">Membrane</keyword>
<dbReference type="PANTHER" id="PTHR23308">
    <property type="entry name" value="NUCLEAR INHIBITOR OF PROTEIN PHOSPHATASE-1"/>
    <property type="match status" value="1"/>
</dbReference>
<feature type="transmembrane region" description="Helical" evidence="1">
    <location>
        <begin position="153"/>
        <end position="175"/>
    </location>
</feature>
<dbReference type="EMBL" id="VUNS01000017">
    <property type="protein sequence ID" value="MST98261.1"/>
    <property type="molecule type" value="Genomic_DNA"/>
</dbReference>
<evidence type="ECO:0000313" key="3">
    <source>
        <dbReference type="EMBL" id="MST98261.1"/>
    </source>
</evidence>